<dbReference type="GO" id="GO:0005774">
    <property type="term" value="C:vacuolar membrane"/>
    <property type="evidence" value="ECO:0007669"/>
    <property type="project" value="UniProtKB-SubCell"/>
</dbReference>
<evidence type="ECO:0000256" key="8">
    <source>
        <dbReference type="ARBA" id="ARBA00022989"/>
    </source>
</evidence>
<dbReference type="Gene3D" id="3.40.50.300">
    <property type="entry name" value="P-loop containing nucleotide triphosphate hydrolases"/>
    <property type="match status" value="2"/>
</dbReference>
<keyword evidence="7" id="KW-0067">ATP-binding</keyword>
<keyword evidence="3" id="KW-0813">Transport</keyword>
<sequence>MVKPATYQSVGIDPTVDQKRQHPIESAGILSKLIFEWATPLLRLGNERQLDPQDVWQLQAENQCIEVGKVIEPVLEETQSIFWTMARVFGADMVAIGFMQIANVLCDLYGPYVLQQIVASMESPGGLDVKYSLELIGTLVVVRVVAALLSAHSAMKTQLVVVKGTSGLQNLIFQKTLRLDATSRRSMSTGEISNYFSADIRTIVNLSSVVNQLWILPVQIVFTMVLLYRVIGWSTFVGVGVVFLSLVANQAVSFGTEKYFAALMAQRDVRMKAVNEIFGAIQVIKLNSWEEKFAEKLGLERQRELNFIWNIFFYITVSTVLLYLGPVLVTIASFASYTMLQKETLPASKLFTALSYFTMLKFPFSNLSFVVMSALQALVSLRRVMTFLDLDEKKKDIVWTVSTAPTDKLQQYAERNVAVALEDASIGWDPEKPLFANANLTVKHGEFVVIHGSVGEGKSSLCAAFLGEMAKFSGNIFVGGRIAYFSQQTWIQNLTIRENILFGKPYDREKYNRVIQAWALTKDLSLFAADDRAEIGQKGINLSGGQKARVCLARACYSDADIFILDSPLSAVDAIVQNEIFMKCFLGLLRNKTILLVTHSPDIIGSKYLDRLVEVKDGQLAETIVENQNSEVEPLIEPLEARPVRYFANDGGDLSADAPTYFCPSNNYSASVSPSISTPLHAGGTELFTPVDGSINSTFAEPVSGQLVLEEERNDGRISEHVYRDYLAAAGGCCLLVCLFVSQSIWQGLMISSDLWLNVWTGTVNKVTPQVFVDESTYYLAIYALLALLGIASTVLRSLAIYLGVLRASKLLFDQMTNALLRAPMRFFDQNPIGRILNRYTNDLATMDIDLAFISVRVTSGTMMVVCTIATAVYMTNALGLAILPLVYLYIMMGKFCVKPLCELERVNKVTKSPLLNLISETIDGVLVIRSEGEKQIRRFQRIHFRNVDISNESMFATEISSQWLTLRIQLTSTAVLLVVSISLVLMREQLTPGLVGLAMNYLFSSLGFLEFLIPSYAQLETFMVGPERVLEYCKIEPEAPRVISGAVSKEWPSSGDIELTNMGFRYKQNDPLVLKDVNVHIQSGEKIGIVGRTGAGKSSLTMALFRINELATGSIMIDGMDISKVGVKTLRSAIAIIPQTPVLFKGTLRNYLDPFSEFTDDELWSALQKVKLIDRISSVEGKLDSPVEENGENFSVGERQMLCMARALLRQARLVVMDEATAAIDHETDQNLQRVIRTEFASSTVLTIAHRLDTVLDSDRILVFDQGRLVQCDSPKSLIIQGSGIFFDLCSEGGYLEKLLVQQE</sequence>
<keyword evidence="6" id="KW-0547">Nucleotide-binding</keyword>
<evidence type="ECO:0000256" key="9">
    <source>
        <dbReference type="ARBA" id="ARBA00023136"/>
    </source>
</evidence>
<dbReference type="CDD" id="cd18579">
    <property type="entry name" value="ABC_6TM_ABCC_D1"/>
    <property type="match status" value="1"/>
</dbReference>
<dbReference type="Pfam" id="PF00005">
    <property type="entry name" value="ABC_tran"/>
    <property type="match status" value="2"/>
</dbReference>
<feature type="transmembrane region" description="Helical" evidence="10">
    <location>
        <begin position="863"/>
        <end position="891"/>
    </location>
</feature>
<dbReference type="PROSITE" id="PS50893">
    <property type="entry name" value="ABC_TRANSPORTER_2"/>
    <property type="match status" value="2"/>
</dbReference>
<evidence type="ECO:0000256" key="3">
    <source>
        <dbReference type="ARBA" id="ARBA00022448"/>
    </source>
</evidence>
<comment type="caution">
    <text evidence="13">The sequence shown here is derived from an EMBL/GenBank/DDBJ whole genome shotgun (WGS) entry which is preliminary data.</text>
</comment>
<dbReference type="GO" id="GO:0016887">
    <property type="term" value="F:ATP hydrolysis activity"/>
    <property type="evidence" value="ECO:0007669"/>
    <property type="project" value="InterPro"/>
</dbReference>
<feature type="transmembrane region" description="Helical" evidence="10">
    <location>
        <begin position="311"/>
        <end position="334"/>
    </location>
</feature>
<dbReference type="Pfam" id="PF00664">
    <property type="entry name" value="ABC_membrane"/>
    <property type="match status" value="2"/>
</dbReference>
<dbReference type="PANTHER" id="PTHR24223:SF443">
    <property type="entry name" value="MULTIDRUG-RESISTANCE LIKE PROTEIN 1, ISOFORM I"/>
    <property type="match status" value="1"/>
</dbReference>
<dbReference type="EMBL" id="VJMJ01000064">
    <property type="protein sequence ID" value="KAF0739338.1"/>
    <property type="molecule type" value="Genomic_DNA"/>
</dbReference>
<dbReference type="InterPro" id="IPR044726">
    <property type="entry name" value="ABCC_6TM_D2"/>
</dbReference>
<evidence type="ECO:0000313" key="13">
    <source>
        <dbReference type="EMBL" id="KAF0739338.1"/>
    </source>
</evidence>
<accession>A0A6G0XGS9</accession>
<feature type="domain" description="ABC transporter" evidence="11">
    <location>
        <begin position="419"/>
        <end position="642"/>
    </location>
</feature>
<gene>
    <name evidence="13" type="ORF">Ae201684_004907</name>
</gene>
<dbReference type="SMART" id="SM00382">
    <property type="entry name" value="AAA"/>
    <property type="match status" value="2"/>
</dbReference>
<feature type="transmembrane region" description="Helical" evidence="10">
    <location>
        <begin position="969"/>
        <end position="987"/>
    </location>
</feature>
<keyword evidence="9 10" id="KW-0472">Membrane</keyword>
<dbReference type="CDD" id="cd03244">
    <property type="entry name" value="ABCC_MRP_domain2"/>
    <property type="match status" value="1"/>
</dbReference>
<dbReference type="SUPFAM" id="SSF90123">
    <property type="entry name" value="ABC transporter transmembrane region"/>
    <property type="match status" value="2"/>
</dbReference>
<dbReference type="PROSITE" id="PS00211">
    <property type="entry name" value="ABC_TRANSPORTER_1"/>
    <property type="match status" value="1"/>
</dbReference>
<evidence type="ECO:0000256" key="5">
    <source>
        <dbReference type="ARBA" id="ARBA00022737"/>
    </source>
</evidence>
<dbReference type="InterPro" id="IPR027417">
    <property type="entry name" value="P-loop_NTPase"/>
</dbReference>
<dbReference type="FunFam" id="1.20.1560.10:FF:000013">
    <property type="entry name" value="ABC transporter C family member 2"/>
    <property type="match status" value="1"/>
</dbReference>
<dbReference type="Gene3D" id="1.20.1560.10">
    <property type="entry name" value="ABC transporter type 1, transmembrane domain"/>
    <property type="match status" value="2"/>
</dbReference>
<feature type="domain" description="ABC transmembrane type-1" evidence="12">
    <location>
        <begin position="739"/>
        <end position="1022"/>
    </location>
</feature>
<dbReference type="InterPro" id="IPR011527">
    <property type="entry name" value="ABC1_TM_dom"/>
</dbReference>
<dbReference type="CDD" id="cd03250">
    <property type="entry name" value="ABCC_MRP_domain1"/>
    <property type="match status" value="1"/>
</dbReference>
<evidence type="ECO:0000256" key="1">
    <source>
        <dbReference type="ARBA" id="ARBA00004128"/>
    </source>
</evidence>
<feature type="transmembrane region" description="Helical" evidence="10">
    <location>
        <begin position="994"/>
        <end position="1014"/>
    </location>
</feature>
<keyword evidence="14" id="KW-1185">Reference proteome</keyword>
<evidence type="ECO:0000256" key="10">
    <source>
        <dbReference type="SAM" id="Phobius"/>
    </source>
</evidence>
<dbReference type="GO" id="GO:0005524">
    <property type="term" value="F:ATP binding"/>
    <property type="evidence" value="ECO:0007669"/>
    <property type="project" value="UniProtKB-KW"/>
</dbReference>
<dbReference type="InterPro" id="IPR017871">
    <property type="entry name" value="ABC_transporter-like_CS"/>
</dbReference>
<evidence type="ECO:0000259" key="11">
    <source>
        <dbReference type="PROSITE" id="PS50893"/>
    </source>
</evidence>
<keyword evidence="8 10" id="KW-1133">Transmembrane helix</keyword>
<dbReference type="PROSITE" id="PS50929">
    <property type="entry name" value="ABC_TM1F"/>
    <property type="match status" value="2"/>
</dbReference>
<dbReference type="InterPro" id="IPR003439">
    <property type="entry name" value="ABC_transporter-like_ATP-bd"/>
</dbReference>
<evidence type="ECO:0000256" key="2">
    <source>
        <dbReference type="ARBA" id="ARBA00009726"/>
    </source>
</evidence>
<dbReference type="CDD" id="cd18580">
    <property type="entry name" value="ABC_6TM_ABCC_D2"/>
    <property type="match status" value="1"/>
</dbReference>
<feature type="transmembrane region" description="Helical" evidence="10">
    <location>
        <begin position="354"/>
        <end position="375"/>
    </location>
</feature>
<dbReference type="FunFam" id="3.40.50.300:FF:000610">
    <property type="entry name" value="Multidrug resistance-associated ABC transporter"/>
    <property type="match status" value="1"/>
</dbReference>
<protein>
    <submittedName>
        <fullName evidence="13">Uncharacterized protein</fullName>
    </submittedName>
</protein>
<dbReference type="InterPro" id="IPR050173">
    <property type="entry name" value="ABC_transporter_C-like"/>
</dbReference>
<evidence type="ECO:0000259" key="12">
    <source>
        <dbReference type="PROSITE" id="PS50929"/>
    </source>
</evidence>
<feature type="transmembrane region" description="Helical" evidence="10">
    <location>
        <begin position="226"/>
        <end position="248"/>
    </location>
</feature>
<evidence type="ECO:0000256" key="7">
    <source>
        <dbReference type="ARBA" id="ARBA00022840"/>
    </source>
</evidence>
<feature type="transmembrane region" description="Helical" evidence="10">
    <location>
        <begin position="726"/>
        <end position="746"/>
    </location>
</feature>
<comment type="subcellular location">
    <subcellularLocation>
        <location evidence="1">Vacuole membrane</location>
        <topology evidence="1">Multi-pass membrane protein</topology>
    </subcellularLocation>
</comment>
<evidence type="ECO:0000313" key="14">
    <source>
        <dbReference type="Proteomes" id="UP000481153"/>
    </source>
</evidence>
<comment type="similarity">
    <text evidence="2">Belongs to the ABC transporter superfamily. ABCC family. Conjugate transporter (TC 3.A.1.208) subfamily.</text>
</comment>
<dbReference type="VEuPathDB" id="FungiDB:AeMF1_019358"/>
<keyword evidence="5" id="KW-0677">Repeat</keyword>
<dbReference type="SUPFAM" id="SSF52540">
    <property type="entry name" value="P-loop containing nucleoside triphosphate hydrolases"/>
    <property type="match status" value="2"/>
</dbReference>
<keyword evidence="4 10" id="KW-0812">Transmembrane</keyword>
<dbReference type="FunFam" id="3.40.50.300:FF:000997">
    <property type="entry name" value="Multidrug resistance-associated protein 1"/>
    <property type="match status" value="1"/>
</dbReference>
<reference evidence="13 14" key="1">
    <citation type="submission" date="2019-07" db="EMBL/GenBank/DDBJ databases">
        <title>Genomics analysis of Aphanomyces spp. identifies a new class of oomycete effector associated with host adaptation.</title>
        <authorList>
            <person name="Gaulin E."/>
        </authorList>
    </citation>
    <scope>NUCLEOTIDE SEQUENCE [LARGE SCALE GENOMIC DNA]</scope>
    <source>
        <strain evidence="13 14">ATCC 201684</strain>
    </source>
</reference>
<organism evidence="13 14">
    <name type="scientific">Aphanomyces euteiches</name>
    <dbReference type="NCBI Taxonomy" id="100861"/>
    <lineage>
        <taxon>Eukaryota</taxon>
        <taxon>Sar</taxon>
        <taxon>Stramenopiles</taxon>
        <taxon>Oomycota</taxon>
        <taxon>Saprolegniomycetes</taxon>
        <taxon>Saprolegniales</taxon>
        <taxon>Verrucalvaceae</taxon>
        <taxon>Aphanomyces</taxon>
    </lineage>
</organism>
<feature type="domain" description="ABC transporter" evidence="11">
    <location>
        <begin position="1058"/>
        <end position="1292"/>
    </location>
</feature>
<feature type="domain" description="ABC transmembrane type-1" evidence="12">
    <location>
        <begin position="94"/>
        <end position="376"/>
    </location>
</feature>
<dbReference type="InterPro" id="IPR003593">
    <property type="entry name" value="AAA+_ATPase"/>
</dbReference>
<dbReference type="InterPro" id="IPR044746">
    <property type="entry name" value="ABCC_6TM_D1"/>
</dbReference>
<name>A0A6G0XGS9_9STRA</name>
<dbReference type="InterPro" id="IPR036640">
    <property type="entry name" value="ABC1_TM_sf"/>
</dbReference>
<evidence type="ECO:0000256" key="4">
    <source>
        <dbReference type="ARBA" id="ARBA00022692"/>
    </source>
</evidence>
<feature type="transmembrane region" description="Helical" evidence="10">
    <location>
        <begin position="778"/>
        <end position="806"/>
    </location>
</feature>
<evidence type="ECO:0000256" key="6">
    <source>
        <dbReference type="ARBA" id="ARBA00022741"/>
    </source>
</evidence>
<proteinExistence type="inferred from homology"/>
<dbReference type="Proteomes" id="UP000481153">
    <property type="component" value="Unassembled WGS sequence"/>
</dbReference>
<dbReference type="PANTHER" id="PTHR24223">
    <property type="entry name" value="ATP-BINDING CASSETTE SUB-FAMILY C"/>
    <property type="match status" value="1"/>
</dbReference>
<dbReference type="GO" id="GO:0140359">
    <property type="term" value="F:ABC-type transporter activity"/>
    <property type="evidence" value="ECO:0007669"/>
    <property type="project" value="InterPro"/>
</dbReference>